<protein>
    <recommendedName>
        <fullName evidence="3">Endonuclease/exonuclease/phosphatase domain-containing protein</fullName>
    </recommendedName>
</protein>
<proteinExistence type="predicted"/>
<dbReference type="InterPro" id="IPR036691">
    <property type="entry name" value="Endo/exonu/phosph_ase_sf"/>
</dbReference>
<evidence type="ECO:0000313" key="1">
    <source>
        <dbReference type="EMBL" id="KAL0009405.1"/>
    </source>
</evidence>
<name>A0AAW2DFH8_9ROSI</name>
<dbReference type="EMBL" id="JAZDWU010000003">
    <property type="protein sequence ID" value="KAL0009405.1"/>
    <property type="molecule type" value="Genomic_DNA"/>
</dbReference>
<sequence>MMSKEDLRQVRWKWMTSRRAFAQEYESFSPSLSPKMNILVWNCRGAMKPYFRSTIRDLTNFQSPGIMVVTETCISGSRAGDILRSLPYDGIHTIDPIGYAGGIWLLWWKDMVDMDVLTATEQEIHAIVKENLCVVSLLSDLPWAIMGDFNDVINGSKKLGGNLVSLRRTTAYRDCMNFCNMIDLGYSGAAFTWTNRRDVDALIQQRIDRCWANPSWNLGFPNANVTHLPRVSFDHCPLLLSLYENLHSRLERPFHFEKMWLNHPGFQQVMENAWGLNTSLNLAITTFKSLETTWNKEIFENIFARKKKLLARMEGLQKALAFRPSAFLISLELELSLEYASILNQEEEFWALKSQVDWQLFGDRNIAFFHMKTITKRKHNKIRKIMNHTGEWVNEEEQVMDIILNGFRELYQTQHLTSVSNNDISIS</sequence>
<reference evidence="1 2" key="1">
    <citation type="submission" date="2024-01" db="EMBL/GenBank/DDBJ databases">
        <title>A telomere-to-telomere, gap-free genome of sweet tea (Lithocarpus litseifolius).</title>
        <authorList>
            <person name="Zhou J."/>
        </authorList>
    </citation>
    <scope>NUCLEOTIDE SEQUENCE [LARGE SCALE GENOMIC DNA]</scope>
    <source>
        <strain evidence="1">Zhou-2022a</strain>
        <tissue evidence="1">Leaf</tissue>
    </source>
</reference>
<dbReference type="PANTHER" id="PTHR33710">
    <property type="entry name" value="BNAC02G09200D PROTEIN"/>
    <property type="match status" value="1"/>
</dbReference>
<organism evidence="1 2">
    <name type="scientific">Lithocarpus litseifolius</name>
    <dbReference type="NCBI Taxonomy" id="425828"/>
    <lineage>
        <taxon>Eukaryota</taxon>
        <taxon>Viridiplantae</taxon>
        <taxon>Streptophyta</taxon>
        <taxon>Embryophyta</taxon>
        <taxon>Tracheophyta</taxon>
        <taxon>Spermatophyta</taxon>
        <taxon>Magnoliopsida</taxon>
        <taxon>eudicotyledons</taxon>
        <taxon>Gunneridae</taxon>
        <taxon>Pentapetalae</taxon>
        <taxon>rosids</taxon>
        <taxon>fabids</taxon>
        <taxon>Fagales</taxon>
        <taxon>Fagaceae</taxon>
        <taxon>Lithocarpus</taxon>
    </lineage>
</organism>
<dbReference type="SUPFAM" id="SSF56219">
    <property type="entry name" value="DNase I-like"/>
    <property type="match status" value="1"/>
</dbReference>
<dbReference type="AlphaFoldDB" id="A0AAW2DFH8"/>
<accession>A0AAW2DFH8</accession>
<dbReference type="Proteomes" id="UP001459277">
    <property type="component" value="Unassembled WGS sequence"/>
</dbReference>
<keyword evidence="2" id="KW-1185">Reference proteome</keyword>
<evidence type="ECO:0000313" key="2">
    <source>
        <dbReference type="Proteomes" id="UP001459277"/>
    </source>
</evidence>
<dbReference type="PANTHER" id="PTHR33710:SF71">
    <property type="entry name" value="ENDONUCLEASE_EXONUCLEASE_PHOSPHATASE DOMAIN-CONTAINING PROTEIN"/>
    <property type="match status" value="1"/>
</dbReference>
<gene>
    <name evidence="1" type="ORF">SO802_010907</name>
</gene>
<dbReference type="Gene3D" id="3.60.10.10">
    <property type="entry name" value="Endonuclease/exonuclease/phosphatase"/>
    <property type="match status" value="1"/>
</dbReference>
<comment type="caution">
    <text evidence="1">The sequence shown here is derived from an EMBL/GenBank/DDBJ whole genome shotgun (WGS) entry which is preliminary data.</text>
</comment>
<evidence type="ECO:0008006" key="3">
    <source>
        <dbReference type="Google" id="ProtNLM"/>
    </source>
</evidence>